<name>A0ABV7B1F6_9GAMM</name>
<evidence type="ECO:0000313" key="1">
    <source>
        <dbReference type="EMBL" id="MFC2974592.1"/>
    </source>
</evidence>
<protein>
    <submittedName>
        <fullName evidence="1">Uncharacterized protein</fullName>
    </submittedName>
</protein>
<gene>
    <name evidence="1" type="ORF">ACFOJE_20575</name>
</gene>
<dbReference type="RefSeq" id="WP_377816843.1">
    <property type="nucleotide sequence ID" value="NZ_JBHRSJ010000035.1"/>
</dbReference>
<sequence length="54" mass="5612">MDDIISVLGNLAALPDIPDNIPLGNSHDAVSVVIDMPDLPLLEPLGLPPEITIG</sequence>
<dbReference type="Proteomes" id="UP001595457">
    <property type="component" value="Unassembled WGS sequence"/>
</dbReference>
<keyword evidence="2" id="KW-1185">Reference proteome</keyword>
<reference evidence="2" key="1">
    <citation type="journal article" date="2019" name="Int. J. Syst. Evol. Microbiol.">
        <title>The Global Catalogue of Microorganisms (GCM) 10K type strain sequencing project: providing services to taxonomists for standard genome sequencing and annotation.</title>
        <authorList>
            <consortium name="The Broad Institute Genomics Platform"/>
            <consortium name="The Broad Institute Genome Sequencing Center for Infectious Disease"/>
            <person name="Wu L."/>
            <person name="Ma J."/>
        </authorList>
    </citation>
    <scope>NUCLEOTIDE SEQUENCE [LARGE SCALE GENOMIC DNA]</scope>
    <source>
        <strain evidence="2">KCTC 62195</strain>
    </source>
</reference>
<accession>A0ABV7B1F6</accession>
<proteinExistence type="predicted"/>
<evidence type="ECO:0000313" key="2">
    <source>
        <dbReference type="Proteomes" id="UP001595457"/>
    </source>
</evidence>
<comment type="caution">
    <text evidence="1">The sequence shown here is derived from an EMBL/GenBank/DDBJ whole genome shotgun (WGS) entry which is preliminary data.</text>
</comment>
<dbReference type="EMBL" id="JBHRSJ010000035">
    <property type="protein sequence ID" value="MFC2974592.1"/>
    <property type="molecule type" value="Genomic_DNA"/>
</dbReference>
<organism evidence="1 2">
    <name type="scientific">Azotobacter bryophylli</name>
    <dbReference type="NCBI Taxonomy" id="1986537"/>
    <lineage>
        <taxon>Bacteria</taxon>
        <taxon>Pseudomonadati</taxon>
        <taxon>Pseudomonadota</taxon>
        <taxon>Gammaproteobacteria</taxon>
        <taxon>Pseudomonadales</taxon>
        <taxon>Pseudomonadaceae</taxon>
        <taxon>Azotobacter</taxon>
    </lineage>
</organism>